<name>A0A4P6EV62_9BACL</name>
<protein>
    <submittedName>
        <fullName evidence="1">Uncharacterized protein</fullName>
    </submittedName>
</protein>
<dbReference type="KEGG" id="pprt:ET464_11350"/>
<evidence type="ECO:0000313" key="1">
    <source>
        <dbReference type="EMBL" id="QAY66902.1"/>
    </source>
</evidence>
<proteinExistence type="predicted"/>
<dbReference type="AlphaFoldDB" id="A0A4P6EV62"/>
<accession>A0A4P6EV62</accession>
<evidence type="ECO:0000313" key="2">
    <source>
        <dbReference type="Proteomes" id="UP000293568"/>
    </source>
</evidence>
<dbReference type="EMBL" id="CP035492">
    <property type="protein sequence ID" value="QAY66902.1"/>
    <property type="molecule type" value="Genomic_DNA"/>
</dbReference>
<keyword evidence="2" id="KW-1185">Reference proteome</keyword>
<sequence length="176" mass="19313">MGMRRKIGIFQTEQQVVNCVQLLQTNGFVPGEMHIVAKDDEHSRRIEHESGLHADELQELAETRYESKDITDSYALAAFMPMPGGAGTWNGVPAVYGSYGIWNKQDHDGFTAALESLGLSDDEAEQCINEIRAGKTIVYVESDESPTLFDHDGGPDLSRLGIAEGIFRQAGASRVI</sequence>
<gene>
    <name evidence="1" type="ORF">ET464_11350</name>
</gene>
<dbReference type="OrthoDB" id="2680195at2"/>
<reference evidence="1 2" key="1">
    <citation type="submission" date="2019-01" db="EMBL/GenBank/DDBJ databases">
        <title>Genome sequencing of strain FW100M-2.</title>
        <authorList>
            <person name="Heo J."/>
            <person name="Kim S.-J."/>
            <person name="Kim J.-S."/>
            <person name="Hong S.-B."/>
            <person name="Kwon S.-W."/>
        </authorList>
    </citation>
    <scope>NUCLEOTIDE SEQUENCE [LARGE SCALE GENOMIC DNA]</scope>
    <source>
        <strain evidence="1 2">FW100M-2</strain>
    </source>
</reference>
<dbReference type="Proteomes" id="UP000293568">
    <property type="component" value="Chromosome"/>
</dbReference>
<organism evidence="1 2">
    <name type="scientific">Paenibacillus protaetiae</name>
    <dbReference type="NCBI Taxonomy" id="2509456"/>
    <lineage>
        <taxon>Bacteria</taxon>
        <taxon>Bacillati</taxon>
        <taxon>Bacillota</taxon>
        <taxon>Bacilli</taxon>
        <taxon>Bacillales</taxon>
        <taxon>Paenibacillaceae</taxon>
        <taxon>Paenibacillus</taxon>
    </lineage>
</organism>